<proteinExistence type="predicted"/>
<evidence type="ECO:0000313" key="2">
    <source>
        <dbReference type="Proteomes" id="UP001237642"/>
    </source>
</evidence>
<dbReference type="EMBL" id="JAUIZM010000005">
    <property type="protein sequence ID" value="KAK1383205.1"/>
    <property type="molecule type" value="Genomic_DNA"/>
</dbReference>
<organism evidence="1 2">
    <name type="scientific">Heracleum sosnowskyi</name>
    <dbReference type="NCBI Taxonomy" id="360622"/>
    <lineage>
        <taxon>Eukaryota</taxon>
        <taxon>Viridiplantae</taxon>
        <taxon>Streptophyta</taxon>
        <taxon>Embryophyta</taxon>
        <taxon>Tracheophyta</taxon>
        <taxon>Spermatophyta</taxon>
        <taxon>Magnoliopsida</taxon>
        <taxon>eudicotyledons</taxon>
        <taxon>Gunneridae</taxon>
        <taxon>Pentapetalae</taxon>
        <taxon>asterids</taxon>
        <taxon>campanulids</taxon>
        <taxon>Apiales</taxon>
        <taxon>Apiaceae</taxon>
        <taxon>Apioideae</taxon>
        <taxon>apioid superclade</taxon>
        <taxon>Tordylieae</taxon>
        <taxon>Tordyliinae</taxon>
        <taxon>Heracleum</taxon>
    </lineage>
</organism>
<comment type="caution">
    <text evidence="1">The sequence shown here is derived from an EMBL/GenBank/DDBJ whole genome shotgun (WGS) entry which is preliminary data.</text>
</comment>
<evidence type="ECO:0000313" key="1">
    <source>
        <dbReference type="EMBL" id="KAK1383205.1"/>
    </source>
</evidence>
<protein>
    <recommendedName>
        <fullName evidence="3">Endonuclease/exonuclease/phosphatase</fullName>
    </recommendedName>
</protein>
<reference evidence="1" key="2">
    <citation type="submission" date="2023-05" db="EMBL/GenBank/DDBJ databases">
        <authorList>
            <person name="Schelkunov M.I."/>
        </authorList>
    </citation>
    <scope>NUCLEOTIDE SEQUENCE</scope>
    <source>
        <strain evidence="1">Hsosn_3</strain>
        <tissue evidence="1">Leaf</tissue>
    </source>
</reference>
<dbReference type="AlphaFoldDB" id="A0AAD8MNJ0"/>
<name>A0AAD8MNJ0_9APIA</name>
<evidence type="ECO:0008006" key="3">
    <source>
        <dbReference type="Google" id="ProtNLM"/>
    </source>
</evidence>
<dbReference type="Proteomes" id="UP001237642">
    <property type="component" value="Unassembled WGS sequence"/>
</dbReference>
<dbReference type="PANTHER" id="PTHR33710">
    <property type="entry name" value="BNAC02G09200D PROTEIN"/>
    <property type="match status" value="1"/>
</dbReference>
<keyword evidence="2" id="KW-1185">Reference proteome</keyword>
<dbReference type="PANTHER" id="PTHR33710:SF71">
    <property type="entry name" value="ENDONUCLEASE_EXONUCLEASE_PHOSPHATASE DOMAIN-CONTAINING PROTEIN"/>
    <property type="match status" value="1"/>
</dbReference>
<sequence length="268" mass="31647">MSNISLEEEKDGITIEGNEVGNENEAFKGYRYTWERGKGTEKWIEIKLDRALAYSSFLRTFTEVKLFNLEISTSDHSPLFLEPVRVNADFSVRRFKFENAWLREPMCQQLVKEVWQEHQDKSFQSKLLECLTVLSKWGKEITGCFKSRISQSKKVMKMLKGRRDQNSVQLYQKESENLTEAYCQQEVFWRQRSKQLWLREGDQNSRFFHASAKSRRKVNQIDVLPDRTGCTVGWGSSLEETMVEYFVELFKASNTDWSEVMMLVVRHM</sequence>
<gene>
    <name evidence="1" type="ORF">POM88_020940</name>
</gene>
<accession>A0AAD8MNJ0</accession>
<reference evidence="1" key="1">
    <citation type="submission" date="2023-02" db="EMBL/GenBank/DDBJ databases">
        <title>Genome of toxic invasive species Heracleum sosnowskyi carries increased number of genes despite the absence of recent whole-genome duplications.</title>
        <authorList>
            <person name="Schelkunov M."/>
            <person name="Shtratnikova V."/>
            <person name="Makarenko M."/>
            <person name="Klepikova A."/>
            <person name="Omelchenko D."/>
            <person name="Novikova G."/>
            <person name="Obukhova E."/>
            <person name="Bogdanov V."/>
            <person name="Penin A."/>
            <person name="Logacheva M."/>
        </authorList>
    </citation>
    <scope>NUCLEOTIDE SEQUENCE</scope>
    <source>
        <strain evidence="1">Hsosn_3</strain>
        <tissue evidence="1">Leaf</tissue>
    </source>
</reference>